<sequence length="143" mass="16740">MHKIFIKEELDIPEQATDNYNFNNYTIPQQEECSGEQQQLQTFNQELSIRHVGSFFYASGNENEVFIKVKNDKNLLDKIVELIHENQKKELPVISKRKNTAKRSTKFKNPKIIDSIEENSIQISKQIIKLTAEGKNLYCIYCK</sequence>
<name>A0ABD2XFR6_9HYME</name>
<evidence type="ECO:0000313" key="1">
    <source>
        <dbReference type="EMBL" id="KAL3403893.1"/>
    </source>
</evidence>
<dbReference type="EMBL" id="JBJJXI010000027">
    <property type="protein sequence ID" value="KAL3403893.1"/>
    <property type="molecule type" value="Genomic_DNA"/>
</dbReference>
<keyword evidence="2" id="KW-1185">Reference proteome</keyword>
<protein>
    <submittedName>
        <fullName evidence="1">Uncharacterized protein</fullName>
    </submittedName>
</protein>
<dbReference type="Proteomes" id="UP001627154">
    <property type="component" value="Unassembled WGS sequence"/>
</dbReference>
<evidence type="ECO:0000313" key="2">
    <source>
        <dbReference type="Proteomes" id="UP001627154"/>
    </source>
</evidence>
<dbReference type="AlphaFoldDB" id="A0ABD2XFR6"/>
<gene>
    <name evidence="1" type="ORF">TKK_003302</name>
</gene>
<comment type="caution">
    <text evidence="1">The sequence shown here is derived from an EMBL/GenBank/DDBJ whole genome shotgun (WGS) entry which is preliminary data.</text>
</comment>
<accession>A0ABD2XFR6</accession>
<proteinExistence type="predicted"/>
<reference evidence="1 2" key="1">
    <citation type="journal article" date="2024" name="bioRxiv">
        <title>A reference genome for Trichogramma kaykai: A tiny desert-dwelling parasitoid wasp with competing sex-ratio distorters.</title>
        <authorList>
            <person name="Culotta J."/>
            <person name="Lindsey A.R."/>
        </authorList>
    </citation>
    <scope>NUCLEOTIDE SEQUENCE [LARGE SCALE GENOMIC DNA]</scope>
    <source>
        <strain evidence="1 2">KSX58</strain>
    </source>
</reference>
<organism evidence="1 2">
    <name type="scientific">Trichogramma kaykai</name>
    <dbReference type="NCBI Taxonomy" id="54128"/>
    <lineage>
        <taxon>Eukaryota</taxon>
        <taxon>Metazoa</taxon>
        <taxon>Ecdysozoa</taxon>
        <taxon>Arthropoda</taxon>
        <taxon>Hexapoda</taxon>
        <taxon>Insecta</taxon>
        <taxon>Pterygota</taxon>
        <taxon>Neoptera</taxon>
        <taxon>Endopterygota</taxon>
        <taxon>Hymenoptera</taxon>
        <taxon>Apocrita</taxon>
        <taxon>Proctotrupomorpha</taxon>
        <taxon>Chalcidoidea</taxon>
        <taxon>Trichogrammatidae</taxon>
        <taxon>Trichogramma</taxon>
    </lineage>
</organism>